<dbReference type="PROSITE" id="PS51686">
    <property type="entry name" value="SAM_MT_RSMB_NOP"/>
    <property type="match status" value="1"/>
</dbReference>
<dbReference type="InterPro" id="IPR011023">
    <property type="entry name" value="Nop2p"/>
</dbReference>
<comment type="similarity">
    <text evidence="5">Belongs to the class I-like SAM-binding methyltransferase superfamily. RsmB/NOP family.</text>
</comment>
<accession>A0AAD9PJ77</accession>
<feature type="domain" description="SAM-dependent MTase RsmB/NOP-type" evidence="7">
    <location>
        <begin position="96"/>
        <end position="382"/>
    </location>
</feature>
<keyword evidence="3 5" id="KW-0949">S-adenosyl-L-methionine</keyword>
<reference evidence="8" key="1">
    <citation type="journal article" date="2023" name="Nat. Microbiol.">
        <title>Babesia duncani multi-omics identifies virulence factors and drug targets.</title>
        <authorList>
            <person name="Singh P."/>
            <person name="Lonardi S."/>
            <person name="Liang Q."/>
            <person name="Vydyam P."/>
            <person name="Khabirova E."/>
            <person name="Fang T."/>
            <person name="Gihaz S."/>
            <person name="Thekkiniath J."/>
            <person name="Munshi M."/>
            <person name="Abel S."/>
            <person name="Ciampossin L."/>
            <person name="Batugedara G."/>
            <person name="Gupta M."/>
            <person name="Lu X.M."/>
            <person name="Lenz T."/>
            <person name="Chakravarty S."/>
            <person name="Cornillot E."/>
            <person name="Hu Y."/>
            <person name="Ma W."/>
            <person name="Gonzalez L.M."/>
            <person name="Sanchez S."/>
            <person name="Estrada K."/>
            <person name="Sanchez-Flores A."/>
            <person name="Montero E."/>
            <person name="Harb O.S."/>
            <person name="Le Roch K.G."/>
            <person name="Mamoun C.B."/>
        </authorList>
    </citation>
    <scope>NUCLEOTIDE SEQUENCE</scope>
    <source>
        <strain evidence="8">WA1</strain>
    </source>
</reference>
<sequence>MFHISDDSRADFEDFSDSDSSEPDSPIPRVTFNAGIQQEEDSDNVSESCQVDQSDLSSVKNRIETICGILPNLKSKDGENLNRKSLISELQKLITIYYGYSEELAEYFLKNKYSQNKKDLAAALIARGANVDPTGDWTKEGLVVHSSQVPIGATPEYLAGHYMLQSAASLIPVLALAPEPGERILDVAAAPGGKTTHIAQLMNNKGVLFANDFSKERCAALVANIHRMGVVNAIVTNYNGLDLLGVLPPLDRVLCDAPCSGLGVISRDPSIKVKRTLVNLRQNADLQKKLLCKCIDMVNDKKGGIIVYSTCSVSIEENEEVLNYALRKRRVKLVPLGIQVGSPAISSFRGKSYHPSIANHARRFYPHVHNLDGFFVAKLQKLPRNGKRDQPNKTESVKRKKHVAQ</sequence>
<dbReference type="Pfam" id="PF01189">
    <property type="entry name" value="Methyltr_RsmB-F"/>
    <property type="match status" value="1"/>
</dbReference>
<proteinExistence type="inferred from homology"/>
<organism evidence="8 9">
    <name type="scientific">Babesia duncani</name>
    <dbReference type="NCBI Taxonomy" id="323732"/>
    <lineage>
        <taxon>Eukaryota</taxon>
        <taxon>Sar</taxon>
        <taxon>Alveolata</taxon>
        <taxon>Apicomplexa</taxon>
        <taxon>Aconoidasida</taxon>
        <taxon>Piroplasmida</taxon>
        <taxon>Babesiidae</taxon>
        <taxon>Babesia</taxon>
    </lineage>
</organism>
<dbReference type="GeneID" id="94337519"/>
<dbReference type="Proteomes" id="UP001214638">
    <property type="component" value="Unassembled WGS sequence"/>
</dbReference>
<evidence type="ECO:0000256" key="3">
    <source>
        <dbReference type="ARBA" id="ARBA00022691"/>
    </source>
</evidence>
<dbReference type="GO" id="GO:0070475">
    <property type="term" value="P:rRNA base methylation"/>
    <property type="evidence" value="ECO:0007669"/>
    <property type="project" value="TreeGrafter"/>
</dbReference>
<feature type="active site" description="Nucleophile" evidence="5">
    <location>
        <position position="311"/>
    </location>
</feature>
<dbReference type="NCBIfam" id="TIGR00446">
    <property type="entry name" value="nop2p"/>
    <property type="match status" value="1"/>
</dbReference>
<dbReference type="RefSeq" id="XP_067802389.1">
    <property type="nucleotide sequence ID" value="XM_067948238.1"/>
</dbReference>
<gene>
    <name evidence="8" type="ORF">BdWA1_003222</name>
</gene>
<dbReference type="GO" id="GO:0003723">
    <property type="term" value="F:RNA binding"/>
    <property type="evidence" value="ECO:0007669"/>
    <property type="project" value="UniProtKB-UniRule"/>
</dbReference>
<dbReference type="PANTHER" id="PTHR22807:SF30">
    <property type="entry name" value="28S RRNA (CYTOSINE(4447)-C(5))-METHYLTRANSFERASE-RELATED"/>
    <property type="match status" value="1"/>
</dbReference>
<comment type="caution">
    <text evidence="5">Lacks conserved residue(s) required for the propagation of feature annotation.</text>
</comment>
<feature type="region of interest" description="Disordered" evidence="6">
    <location>
        <begin position="384"/>
        <end position="405"/>
    </location>
</feature>
<evidence type="ECO:0000256" key="1">
    <source>
        <dbReference type="ARBA" id="ARBA00022603"/>
    </source>
</evidence>
<dbReference type="PANTHER" id="PTHR22807">
    <property type="entry name" value="NOP2 YEAST -RELATED NOL1/NOP2/FMU SUN DOMAIN-CONTAINING"/>
    <property type="match status" value="1"/>
</dbReference>
<dbReference type="InterPro" id="IPR001678">
    <property type="entry name" value="MeTrfase_RsmB-F_NOP2_dom"/>
</dbReference>
<dbReference type="InterPro" id="IPR023267">
    <property type="entry name" value="RCMT"/>
</dbReference>
<feature type="compositionally biased region" description="Basic and acidic residues" evidence="6">
    <location>
        <begin position="386"/>
        <end position="397"/>
    </location>
</feature>
<evidence type="ECO:0000256" key="5">
    <source>
        <dbReference type="PROSITE-ProRule" id="PRU01023"/>
    </source>
</evidence>
<dbReference type="SUPFAM" id="SSF53335">
    <property type="entry name" value="S-adenosyl-L-methionine-dependent methyltransferases"/>
    <property type="match status" value="1"/>
</dbReference>
<dbReference type="InterPro" id="IPR029063">
    <property type="entry name" value="SAM-dependent_MTases_sf"/>
</dbReference>
<dbReference type="EMBL" id="JALLKP010000004">
    <property type="protein sequence ID" value="KAK2195546.1"/>
    <property type="molecule type" value="Genomic_DNA"/>
</dbReference>
<feature type="compositionally biased region" description="Basic and acidic residues" evidence="6">
    <location>
        <begin position="1"/>
        <end position="12"/>
    </location>
</feature>
<dbReference type="GO" id="GO:0000470">
    <property type="term" value="P:maturation of LSU-rRNA"/>
    <property type="evidence" value="ECO:0007669"/>
    <property type="project" value="TreeGrafter"/>
</dbReference>
<keyword evidence="9" id="KW-1185">Reference proteome</keyword>
<dbReference type="Gene3D" id="3.30.70.1170">
    <property type="entry name" value="Sun protein, domain 3"/>
    <property type="match status" value="1"/>
</dbReference>
<evidence type="ECO:0000256" key="4">
    <source>
        <dbReference type="ARBA" id="ARBA00022884"/>
    </source>
</evidence>
<keyword evidence="4 5" id="KW-0694">RNA-binding</keyword>
<dbReference type="Gene3D" id="3.40.50.150">
    <property type="entry name" value="Vaccinia Virus protein VP39"/>
    <property type="match status" value="1"/>
</dbReference>
<feature type="binding site" evidence="5">
    <location>
        <begin position="188"/>
        <end position="194"/>
    </location>
    <ligand>
        <name>S-adenosyl-L-methionine</name>
        <dbReference type="ChEBI" id="CHEBI:59789"/>
    </ligand>
</feature>
<feature type="region of interest" description="Disordered" evidence="6">
    <location>
        <begin position="1"/>
        <end position="47"/>
    </location>
</feature>
<keyword evidence="2 5" id="KW-0808">Transferase</keyword>
<protein>
    <submittedName>
        <fullName evidence="8">Bifunctional S-adenosyl-L-methionine-dependent methyltransferase superfamily/SAM-dependent methyltransferase RsmB-NOP2-type/Nop2p/RNA (C5-cytosine) methyltransferase</fullName>
    </submittedName>
</protein>
<feature type="binding site" evidence="5">
    <location>
        <position position="212"/>
    </location>
    <ligand>
        <name>S-adenosyl-L-methionine</name>
        <dbReference type="ChEBI" id="CHEBI:59789"/>
    </ligand>
</feature>
<dbReference type="GO" id="GO:0005730">
    <property type="term" value="C:nucleolus"/>
    <property type="evidence" value="ECO:0007669"/>
    <property type="project" value="TreeGrafter"/>
</dbReference>
<feature type="binding site" evidence="5">
    <location>
        <position position="256"/>
    </location>
    <ligand>
        <name>S-adenosyl-L-methionine</name>
        <dbReference type="ChEBI" id="CHEBI:59789"/>
    </ligand>
</feature>
<name>A0AAD9PJ77_9APIC</name>
<dbReference type="PRINTS" id="PR02008">
    <property type="entry name" value="RCMTFAMILY"/>
</dbReference>
<evidence type="ECO:0000313" key="8">
    <source>
        <dbReference type="EMBL" id="KAK2195546.1"/>
    </source>
</evidence>
<evidence type="ECO:0000256" key="6">
    <source>
        <dbReference type="SAM" id="MobiDB-lite"/>
    </source>
</evidence>
<evidence type="ECO:0000256" key="2">
    <source>
        <dbReference type="ARBA" id="ARBA00022679"/>
    </source>
</evidence>
<keyword evidence="1 5" id="KW-0489">Methyltransferase</keyword>
<dbReference type="KEGG" id="bdw:94337519"/>
<evidence type="ECO:0000259" key="7">
    <source>
        <dbReference type="PROSITE" id="PS51686"/>
    </source>
</evidence>
<dbReference type="GO" id="GO:0009383">
    <property type="term" value="F:rRNA (cytosine-C5-)-methyltransferase activity"/>
    <property type="evidence" value="ECO:0007669"/>
    <property type="project" value="TreeGrafter"/>
</dbReference>
<evidence type="ECO:0000313" key="9">
    <source>
        <dbReference type="Proteomes" id="UP001214638"/>
    </source>
</evidence>
<dbReference type="InterPro" id="IPR049560">
    <property type="entry name" value="MeTrfase_RsmB-F_NOP2_cat"/>
</dbReference>
<comment type="caution">
    <text evidence="8">The sequence shown here is derived from an EMBL/GenBank/DDBJ whole genome shotgun (WGS) entry which is preliminary data.</text>
</comment>
<dbReference type="AlphaFoldDB" id="A0AAD9PJ77"/>
<feature type="compositionally biased region" description="Acidic residues" evidence="6">
    <location>
        <begin position="13"/>
        <end position="22"/>
    </location>
</feature>